<gene>
    <name evidence="1" type="ORF">ColLi_05229</name>
</gene>
<keyword evidence="2" id="KW-1185">Reference proteome</keyword>
<evidence type="ECO:0000313" key="1">
    <source>
        <dbReference type="EMBL" id="GJC82391.1"/>
    </source>
</evidence>
<accession>A0AA37LS98</accession>
<protein>
    <submittedName>
        <fullName evidence="1">Uncharacterized protein</fullName>
    </submittedName>
</protein>
<dbReference type="AlphaFoldDB" id="A0AA37LS98"/>
<sequence>MPQRTGQLLPEPDETPWSCGLMALIDKLSQLRLLRVHVTTATLPERDVMKQFSASLIDAGALEGFQSLEENCRTGDWYCWDSVQKVGWVATQAGQCTSGTRGCPHVRGLRNGVIEVF</sequence>
<organism evidence="1 2">
    <name type="scientific">Colletotrichum liriopes</name>
    <dbReference type="NCBI Taxonomy" id="708192"/>
    <lineage>
        <taxon>Eukaryota</taxon>
        <taxon>Fungi</taxon>
        <taxon>Dikarya</taxon>
        <taxon>Ascomycota</taxon>
        <taxon>Pezizomycotina</taxon>
        <taxon>Sordariomycetes</taxon>
        <taxon>Hypocreomycetidae</taxon>
        <taxon>Glomerellales</taxon>
        <taxon>Glomerellaceae</taxon>
        <taxon>Colletotrichum</taxon>
        <taxon>Colletotrichum spaethianum species complex</taxon>
    </lineage>
</organism>
<dbReference type="Proteomes" id="UP001055172">
    <property type="component" value="Unassembled WGS sequence"/>
</dbReference>
<reference evidence="1 2" key="1">
    <citation type="submission" date="2021-07" db="EMBL/GenBank/DDBJ databases">
        <title>Genome data of Colletotrichum spaethianum.</title>
        <authorList>
            <person name="Utami Y.D."/>
            <person name="Hiruma K."/>
        </authorList>
    </citation>
    <scope>NUCLEOTIDE SEQUENCE [LARGE SCALE GENOMIC DNA]</scope>
    <source>
        <strain evidence="1 2">MAFF 242679</strain>
    </source>
</reference>
<comment type="caution">
    <text evidence="1">The sequence shown here is derived from an EMBL/GenBank/DDBJ whole genome shotgun (WGS) entry which is preliminary data.</text>
</comment>
<evidence type="ECO:0000313" key="2">
    <source>
        <dbReference type="Proteomes" id="UP001055172"/>
    </source>
</evidence>
<dbReference type="EMBL" id="BPPX01000009">
    <property type="protein sequence ID" value="GJC82391.1"/>
    <property type="molecule type" value="Genomic_DNA"/>
</dbReference>
<proteinExistence type="predicted"/>
<name>A0AA37LS98_9PEZI</name>